<dbReference type="AlphaFoldDB" id="A0A561BK46"/>
<evidence type="ECO:0000313" key="3">
    <source>
        <dbReference type="EMBL" id="TWD79213.1"/>
    </source>
</evidence>
<reference evidence="3 4" key="1">
    <citation type="submission" date="2019-06" db="EMBL/GenBank/DDBJ databases">
        <title>Sequencing the genomes of 1000 actinobacteria strains.</title>
        <authorList>
            <person name="Klenk H.-P."/>
        </authorList>
    </citation>
    <scope>NUCLEOTIDE SEQUENCE [LARGE SCALE GENOMIC DNA]</scope>
    <source>
        <strain evidence="3 4">DSM 24683</strain>
    </source>
</reference>
<dbReference type="Proteomes" id="UP000318380">
    <property type="component" value="Unassembled WGS sequence"/>
</dbReference>
<organism evidence="3 4">
    <name type="scientific">Kribbella amoyensis</name>
    <dbReference type="NCBI Taxonomy" id="996641"/>
    <lineage>
        <taxon>Bacteria</taxon>
        <taxon>Bacillati</taxon>
        <taxon>Actinomycetota</taxon>
        <taxon>Actinomycetes</taxon>
        <taxon>Propionibacteriales</taxon>
        <taxon>Kribbellaceae</taxon>
        <taxon>Kribbella</taxon>
    </lineage>
</organism>
<proteinExistence type="predicted"/>
<protein>
    <submittedName>
        <fullName evidence="3">Uncharacterized protein</fullName>
    </submittedName>
</protein>
<feature type="compositionally biased region" description="Low complexity" evidence="1">
    <location>
        <begin position="158"/>
        <end position="176"/>
    </location>
</feature>
<feature type="transmembrane region" description="Helical" evidence="2">
    <location>
        <begin position="111"/>
        <end position="137"/>
    </location>
</feature>
<comment type="caution">
    <text evidence="3">The sequence shown here is derived from an EMBL/GenBank/DDBJ whole genome shotgun (WGS) entry which is preliminary data.</text>
</comment>
<evidence type="ECO:0000313" key="4">
    <source>
        <dbReference type="Proteomes" id="UP000318380"/>
    </source>
</evidence>
<name>A0A561BK46_9ACTN</name>
<keyword evidence="2" id="KW-0472">Membrane</keyword>
<keyword evidence="2" id="KW-1133">Transmembrane helix</keyword>
<evidence type="ECO:0000256" key="1">
    <source>
        <dbReference type="SAM" id="MobiDB-lite"/>
    </source>
</evidence>
<gene>
    <name evidence="3" type="ORF">FB561_0268</name>
</gene>
<sequence length="190" mass="20091">MSKPNPLLGVVVGVVAGWVATTAVSYAGTRLAVTRAVRLETDLVKSLPWLALLLAVAVVVGLLVAVRPIGAGVLVGAGALMGVVGLATQLLPPRTAFDLMELFKVPGSRPLPGYLFFDGSLIFVGVLLLIAGIARWVSDTRRPQQLQDTPNRYGGYPGQPQQQAGPWPTQPYQGQPGQPPHGPGQQQRPY</sequence>
<accession>A0A561BK46</accession>
<feature type="transmembrane region" description="Helical" evidence="2">
    <location>
        <begin position="47"/>
        <end position="66"/>
    </location>
</feature>
<keyword evidence="2" id="KW-0812">Transmembrane</keyword>
<feature type="region of interest" description="Disordered" evidence="1">
    <location>
        <begin position="145"/>
        <end position="190"/>
    </location>
</feature>
<dbReference type="RefSeq" id="WP_145802130.1">
    <property type="nucleotide sequence ID" value="NZ_VIVK01000001.1"/>
</dbReference>
<dbReference type="OrthoDB" id="3831404at2"/>
<feature type="transmembrane region" description="Helical" evidence="2">
    <location>
        <begin position="73"/>
        <end position="91"/>
    </location>
</feature>
<feature type="transmembrane region" description="Helical" evidence="2">
    <location>
        <begin position="7"/>
        <end position="27"/>
    </location>
</feature>
<dbReference type="EMBL" id="VIVK01000001">
    <property type="protein sequence ID" value="TWD79213.1"/>
    <property type="molecule type" value="Genomic_DNA"/>
</dbReference>
<keyword evidence="4" id="KW-1185">Reference proteome</keyword>
<evidence type="ECO:0000256" key="2">
    <source>
        <dbReference type="SAM" id="Phobius"/>
    </source>
</evidence>